<reference evidence="2 3" key="1">
    <citation type="submission" date="2018-06" db="EMBL/GenBank/DDBJ databases">
        <authorList>
            <consortium name="Pathogen Informatics"/>
            <person name="Doyle S."/>
        </authorList>
    </citation>
    <scope>NUCLEOTIDE SEQUENCE [LARGE SCALE GENOMIC DNA]</scope>
    <source>
        <strain evidence="2 3">NCTC10821</strain>
    </source>
</reference>
<dbReference type="Pfam" id="PF17765">
    <property type="entry name" value="MLTR_LBD"/>
    <property type="match status" value="1"/>
</dbReference>
<dbReference type="InterPro" id="IPR041413">
    <property type="entry name" value="MLTR_LBD"/>
</dbReference>
<dbReference type="Proteomes" id="UP000254978">
    <property type="component" value="Unassembled WGS sequence"/>
</dbReference>
<dbReference type="OrthoDB" id="3608749at2"/>
<dbReference type="SMART" id="SM00530">
    <property type="entry name" value="HTH_XRE"/>
    <property type="match status" value="1"/>
</dbReference>
<dbReference type="PROSITE" id="PS50943">
    <property type="entry name" value="HTH_CROC1"/>
    <property type="match status" value="1"/>
</dbReference>
<dbReference type="RefSeq" id="WP_115279998.1">
    <property type="nucleotide sequence ID" value="NZ_AP022600.1"/>
</dbReference>
<organism evidence="2 3">
    <name type="scientific">Mycolicibacterium tokaiense</name>
    <dbReference type="NCBI Taxonomy" id="39695"/>
    <lineage>
        <taxon>Bacteria</taxon>
        <taxon>Bacillati</taxon>
        <taxon>Actinomycetota</taxon>
        <taxon>Actinomycetes</taxon>
        <taxon>Mycobacteriales</taxon>
        <taxon>Mycobacteriaceae</taxon>
        <taxon>Mycolicibacterium</taxon>
    </lineage>
</organism>
<feature type="domain" description="HTH cro/C1-type" evidence="1">
    <location>
        <begin position="36"/>
        <end position="83"/>
    </location>
</feature>
<dbReference type="CDD" id="cd00093">
    <property type="entry name" value="HTH_XRE"/>
    <property type="match status" value="1"/>
</dbReference>
<dbReference type="PANTHER" id="PTHR35010">
    <property type="entry name" value="BLL4672 PROTEIN-RELATED"/>
    <property type="match status" value="1"/>
</dbReference>
<dbReference type="Pfam" id="PF13560">
    <property type="entry name" value="HTH_31"/>
    <property type="match status" value="1"/>
</dbReference>
<dbReference type="SUPFAM" id="SSF47413">
    <property type="entry name" value="lambda repressor-like DNA-binding domains"/>
    <property type="match status" value="1"/>
</dbReference>
<evidence type="ECO:0000259" key="1">
    <source>
        <dbReference type="PROSITE" id="PS50943"/>
    </source>
</evidence>
<dbReference type="InterPro" id="IPR010982">
    <property type="entry name" value="Lambda_DNA-bd_dom_sf"/>
</dbReference>
<protein>
    <submittedName>
        <fullName evidence="2">Putative transcriptional regulator</fullName>
    </submittedName>
</protein>
<gene>
    <name evidence="2" type="ORF">NCTC10821_04490</name>
</gene>
<evidence type="ECO:0000313" key="2">
    <source>
        <dbReference type="EMBL" id="STZ60946.1"/>
    </source>
</evidence>
<dbReference type="InterPro" id="IPR001387">
    <property type="entry name" value="Cro/C1-type_HTH"/>
</dbReference>
<dbReference type="GO" id="GO:0003677">
    <property type="term" value="F:DNA binding"/>
    <property type="evidence" value="ECO:0007669"/>
    <property type="project" value="InterPro"/>
</dbReference>
<sequence length="279" mass="30499">MATKPNHLGEYLRARRGLVSPTKVGIVDTGDRRVPGLRREEVAMLAGISADYYLRLERGRDRNPSTQVLEAIANALQLDEDNADHLLSLAADRPRRTRRRTMAVSAPASILGLLPQLALPAFVENNHFDVLASNAMAAALSPRLVAGRNQLQDMFCDPEEIALHPDWDGTTECLLSSLRHSVGTDIDDPLFVEFVDELSLASPRFRNMWDRHDVGAQSGAPTLFDHPTVGRMHLYRERLAVAGAAGVHLVVYHPEAGSPDAHKLTLLAATPAPAHAPAR</sequence>
<keyword evidence="3" id="KW-1185">Reference proteome</keyword>
<accession>A0A378TMV5</accession>
<proteinExistence type="predicted"/>
<dbReference type="Gene3D" id="3.30.450.180">
    <property type="match status" value="1"/>
</dbReference>
<evidence type="ECO:0000313" key="3">
    <source>
        <dbReference type="Proteomes" id="UP000254978"/>
    </source>
</evidence>
<name>A0A378TMV5_9MYCO</name>
<dbReference type="Gene3D" id="1.10.260.40">
    <property type="entry name" value="lambda repressor-like DNA-binding domains"/>
    <property type="match status" value="1"/>
</dbReference>
<dbReference type="EMBL" id="UGQT01000001">
    <property type="protein sequence ID" value="STZ60946.1"/>
    <property type="molecule type" value="Genomic_DNA"/>
</dbReference>
<dbReference type="AlphaFoldDB" id="A0A378TMV5"/>
<dbReference type="PANTHER" id="PTHR35010:SF2">
    <property type="entry name" value="BLL4672 PROTEIN"/>
    <property type="match status" value="1"/>
</dbReference>